<dbReference type="Proteomes" id="UP000280668">
    <property type="component" value="Unassembled WGS sequence"/>
</dbReference>
<sequence>MSTDNADPNPNPSVPAGDQYVPDESRQPGEDDMLLGSGDPLDEGLTAPDEDPLAGLDLTPAGEREGEELDDRLAREEPEVWEDEPAMDDDPEASPQAARGLAGEPAPSGGQAPEEAALRVDADPDAEIAIDDGSSVDPD</sequence>
<evidence type="ECO:0000313" key="3">
    <source>
        <dbReference type="Proteomes" id="UP000280668"/>
    </source>
</evidence>
<feature type="compositionally biased region" description="Acidic residues" evidence="1">
    <location>
        <begin position="79"/>
        <end position="92"/>
    </location>
</feature>
<gene>
    <name evidence="2" type="ORF">EDD31_1953</name>
</gene>
<dbReference type="AlphaFoldDB" id="A0A3N2BE82"/>
<evidence type="ECO:0008006" key="4">
    <source>
        <dbReference type="Google" id="ProtNLM"/>
    </source>
</evidence>
<feature type="region of interest" description="Disordered" evidence="1">
    <location>
        <begin position="1"/>
        <end position="139"/>
    </location>
</feature>
<keyword evidence="3" id="KW-1185">Reference proteome</keyword>
<accession>A0A3N2BE82</accession>
<evidence type="ECO:0000313" key="2">
    <source>
        <dbReference type="EMBL" id="ROR73566.1"/>
    </source>
</evidence>
<evidence type="ECO:0000256" key="1">
    <source>
        <dbReference type="SAM" id="MobiDB-lite"/>
    </source>
</evidence>
<protein>
    <recommendedName>
        <fullName evidence="4">DUF5709 domain-containing protein</fullName>
    </recommendedName>
</protein>
<organism evidence="2 3">
    <name type="scientific">Bogoriella caseilytica</name>
    <dbReference type="NCBI Taxonomy" id="56055"/>
    <lineage>
        <taxon>Bacteria</taxon>
        <taxon>Bacillati</taxon>
        <taxon>Actinomycetota</taxon>
        <taxon>Actinomycetes</taxon>
        <taxon>Micrococcales</taxon>
        <taxon>Bogoriellaceae</taxon>
        <taxon>Bogoriella</taxon>
    </lineage>
</organism>
<dbReference type="EMBL" id="RKHK01000001">
    <property type="protein sequence ID" value="ROR73566.1"/>
    <property type="molecule type" value="Genomic_DNA"/>
</dbReference>
<proteinExistence type="predicted"/>
<name>A0A3N2BE82_9MICO</name>
<dbReference type="RefSeq" id="WP_123303972.1">
    <property type="nucleotide sequence ID" value="NZ_RKHK01000001.1"/>
</dbReference>
<comment type="caution">
    <text evidence="2">The sequence shown here is derived from an EMBL/GenBank/DDBJ whole genome shotgun (WGS) entry which is preliminary data.</text>
</comment>
<dbReference type="OrthoDB" id="3212066at2"/>
<reference evidence="2 3" key="1">
    <citation type="submission" date="2018-11" db="EMBL/GenBank/DDBJ databases">
        <title>Sequencing the genomes of 1000 actinobacteria strains.</title>
        <authorList>
            <person name="Klenk H.-P."/>
        </authorList>
    </citation>
    <scope>NUCLEOTIDE SEQUENCE [LARGE SCALE GENOMIC DNA]</scope>
    <source>
        <strain evidence="2 3">DSM 11294</strain>
    </source>
</reference>